<reference evidence="1" key="3">
    <citation type="submission" date="2020-12" db="UniProtKB">
        <authorList>
            <consortium name="EnsemblPlants"/>
        </authorList>
    </citation>
    <scope>IDENTIFICATION</scope>
</reference>
<keyword evidence="2" id="KW-1185">Reference proteome</keyword>
<name>A0A7I3ZUX3_PHYPA</name>
<dbReference type="Proteomes" id="UP000006727">
    <property type="component" value="Chromosome 14"/>
</dbReference>
<dbReference type="Gramene" id="Pp3c14_10220V3.2">
    <property type="protein sequence ID" value="PAC:32962707.CDS.1"/>
    <property type="gene ID" value="Pp3c14_10220"/>
</dbReference>
<dbReference type="EMBL" id="ABEU02000014">
    <property type="status" value="NOT_ANNOTATED_CDS"/>
    <property type="molecule type" value="Genomic_DNA"/>
</dbReference>
<organism evidence="1 2">
    <name type="scientific">Physcomitrium patens</name>
    <name type="common">Spreading-leaved earth moss</name>
    <name type="synonym">Physcomitrella patens</name>
    <dbReference type="NCBI Taxonomy" id="3218"/>
    <lineage>
        <taxon>Eukaryota</taxon>
        <taxon>Viridiplantae</taxon>
        <taxon>Streptophyta</taxon>
        <taxon>Embryophyta</taxon>
        <taxon>Bryophyta</taxon>
        <taxon>Bryophytina</taxon>
        <taxon>Bryopsida</taxon>
        <taxon>Funariidae</taxon>
        <taxon>Funariales</taxon>
        <taxon>Funariaceae</taxon>
        <taxon>Physcomitrium</taxon>
    </lineage>
</organism>
<accession>A0A7I3ZUX3</accession>
<reference evidence="1 2" key="1">
    <citation type="journal article" date="2008" name="Science">
        <title>The Physcomitrella genome reveals evolutionary insights into the conquest of land by plants.</title>
        <authorList>
            <person name="Rensing S."/>
            <person name="Lang D."/>
            <person name="Zimmer A."/>
            <person name="Terry A."/>
            <person name="Salamov A."/>
            <person name="Shapiro H."/>
            <person name="Nishiyama T."/>
            <person name="Perroud P.-F."/>
            <person name="Lindquist E."/>
            <person name="Kamisugi Y."/>
            <person name="Tanahashi T."/>
            <person name="Sakakibara K."/>
            <person name="Fujita T."/>
            <person name="Oishi K."/>
            <person name="Shin-I T."/>
            <person name="Kuroki Y."/>
            <person name="Toyoda A."/>
            <person name="Suzuki Y."/>
            <person name="Hashimoto A."/>
            <person name="Yamaguchi K."/>
            <person name="Sugano A."/>
            <person name="Kohara Y."/>
            <person name="Fujiyama A."/>
            <person name="Anterola A."/>
            <person name="Aoki S."/>
            <person name="Ashton N."/>
            <person name="Barbazuk W.B."/>
            <person name="Barker E."/>
            <person name="Bennetzen J."/>
            <person name="Bezanilla M."/>
            <person name="Blankenship R."/>
            <person name="Cho S.H."/>
            <person name="Dutcher S."/>
            <person name="Estelle M."/>
            <person name="Fawcett J.A."/>
            <person name="Gundlach H."/>
            <person name="Hanada K."/>
            <person name="Heyl A."/>
            <person name="Hicks K.A."/>
            <person name="Hugh J."/>
            <person name="Lohr M."/>
            <person name="Mayer K."/>
            <person name="Melkozernov A."/>
            <person name="Murata T."/>
            <person name="Nelson D."/>
            <person name="Pils B."/>
            <person name="Prigge M."/>
            <person name="Reiss B."/>
            <person name="Renner T."/>
            <person name="Rombauts S."/>
            <person name="Rushton P."/>
            <person name="Sanderfoot A."/>
            <person name="Schween G."/>
            <person name="Shiu S.-H."/>
            <person name="Stueber K."/>
            <person name="Theodoulou F.L."/>
            <person name="Tu H."/>
            <person name="Van de Peer Y."/>
            <person name="Verrier P.J."/>
            <person name="Waters E."/>
            <person name="Wood A."/>
            <person name="Yang L."/>
            <person name="Cove D."/>
            <person name="Cuming A."/>
            <person name="Hasebe M."/>
            <person name="Lucas S."/>
            <person name="Mishler D.B."/>
            <person name="Reski R."/>
            <person name="Grigoriev I."/>
            <person name="Quatrano R.S."/>
            <person name="Boore J.L."/>
        </authorList>
    </citation>
    <scope>NUCLEOTIDE SEQUENCE [LARGE SCALE GENOMIC DNA]</scope>
    <source>
        <strain evidence="1 2">cv. Gransden 2004</strain>
    </source>
</reference>
<protein>
    <submittedName>
        <fullName evidence="1">Uncharacterized protein</fullName>
    </submittedName>
</protein>
<evidence type="ECO:0000313" key="2">
    <source>
        <dbReference type="Proteomes" id="UP000006727"/>
    </source>
</evidence>
<evidence type="ECO:0000313" key="1">
    <source>
        <dbReference type="EnsemblPlants" id="PAC:32962707.CDS.1"/>
    </source>
</evidence>
<reference evidence="1 2" key="2">
    <citation type="journal article" date="2018" name="Plant J.">
        <title>The Physcomitrella patens chromosome-scale assembly reveals moss genome structure and evolution.</title>
        <authorList>
            <person name="Lang D."/>
            <person name="Ullrich K.K."/>
            <person name="Murat F."/>
            <person name="Fuchs J."/>
            <person name="Jenkins J."/>
            <person name="Haas F.B."/>
            <person name="Piednoel M."/>
            <person name="Gundlach H."/>
            <person name="Van Bel M."/>
            <person name="Meyberg R."/>
            <person name="Vives C."/>
            <person name="Morata J."/>
            <person name="Symeonidi A."/>
            <person name="Hiss M."/>
            <person name="Muchero W."/>
            <person name="Kamisugi Y."/>
            <person name="Saleh O."/>
            <person name="Blanc G."/>
            <person name="Decker E.L."/>
            <person name="van Gessel N."/>
            <person name="Grimwood J."/>
            <person name="Hayes R.D."/>
            <person name="Graham S.W."/>
            <person name="Gunter L.E."/>
            <person name="McDaniel S.F."/>
            <person name="Hoernstein S.N.W."/>
            <person name="Larsson A."/>
            <person name="Li F.W."/>
            <person name="Perroud P.F."/>
            <person name="Phillips J."/>
            <person name="Ranjan P."/>
            <person name="Rokshar D.S."/>
            <person name="Rothfels C.J."/>
            <person name="Schneider L."/>
            <person name="Shu S."/>
            <person name="Stevenson D.W."/>
            <person name="Thummler F."/>
            <person name="Tillich M."/>
            <person name="Villarreal Aguilar J.C."/>
            <person name="Widiez T."/>
            <person name="Wong G.K."/>
            <person name="Wymore A."/>
            <person name="Zhang Y."/>
            <person name="Zimmer A.D."/>
            <person name="Quatrano R.S."/>
            <person name="Mayer K.F.X."/>
            <person name="Goodstein D."/>
            <person name="Casacuberta J.M."/>
            <person name="Vandepoele K."/>
            <person name="Reski R."/>
            <person name="Cuming A.C."/>
            <person name="Tuskan G.A."/>
            <person name="Maumus F."/>
            <person name="Salse J."/>
            <person name="Schmutz J."/>
            <person name="Rensing S.A."/>
        </authorList>
    </citation>
    <scope>NUCLEOTIDE SEQUENCE [LARGE SCALE GENOMIC DNA]</scope>
    <source>
        <strain evidence="1 2">cv. Gransden 2004</strain>
    </source>
</reference>
<proteinExistence type="predicted"/>
<sequence>MRSLRFRALLSADRIKLFFSSLFVTSLIAHFRKPRIRGLFVSALISVCSVSLTIRSCLLTTLTISSELHFDSLICLLPASTMIP</sequence>
<dbReference type="AlphaFoldDB" id="A0A7I3ZUX3"/>
<dbReference type="EnsemblPlants" id="Pp3c14_10220V3.2">
    <property type="protein sequence ID" value="PAC:32962707.CDS.1"/>
    <property type="gene ID" value="Pp3c14_10220"/>
</dbReference>